<dbReference type="GO" id="GO:0000976">
    <property type="term" value="F:transcription cis-regulatory region binding"/>
    <property type="evidence" value="ECO:0007669"/>
    <property type="project" value="TreeGrafter"/>
</dbReference>
<feature type="DNA-binding region" description="H-T-H motif" evidence="7 8">
    <location>
        <begin position="31"/>
        <end position="50"/>
    </location>
</feature>
<evidence type="ECO:0000259" key="9">
    <source>
        <dbReference type="PROSITE" id="PS50977"/>
    </source>
</evidence>
<dbReference type="InterPro" id="IPR023772">
    <property type="entry name" value="DNA-bd_HTH_TetR-type_CS"/>
</dbReference>
<dbReference type="EMBL" id="QOHR01000003">
    <property type="protein sequence ID" value="REC58187.1"/>
    <property type="molecule type" value="Genomic_DNA"/>
</dbReference>
<dbReference type="Pfam" id="PF13977">
    <property type="entry name" value="TetR_C_6"/>
    <property type="match status" value="1"/>
</dbReference>
<comment type="function">
    <text evidence="7">Repressor involved in choline regulation of the bet genes.</text>
</comment>
<dbReference type="OrthoDB" id="7618612at2"/>
<dbReference type="InterPro" id="IPR050109">
    <property type="entry name" value="HTH-type_TetR-like_transc_reg"/>
</dbReference>
<dbReference type="InterPro" id="IPR001647">
    <property type="entry name" value="HTH_TetR"/>
</dbReference>
<evidence type="ECO:0000256" key="6">
    <source>
        <dbReference type="ARBA" id="ARBA00024936"/>
    </source>
</evidence>
<evidence type="ECO:0000313" key="10">
    <source>
        <dbReference type="EMBL" id="REC58187.1"/>
    </source>
</evidence>
<evidence type="ECO:0000256" key="3">
    <source>
        <dbReference type="ARBA" id="ARBA00023015"/>
    </source>
</evidence>
<dbReference type="PROSITE" id="PS01081">
    <property type="entry name" value="HTH_TETR_1"/>
    <property type="match status" value="1"/>
</dbReference>
<evidence type="ECO:0000256" key="2">
    <source>
        <dbReference type="ARBA" id="ARBA00022491"/>
    </source>
</evidence>
<evidence type="ECO:0000256" key="7">
    <source>
        <dbReference type="HAMAP-Rule" id="MF_00768"/>
    </source>
</evidence>
<keyword evidence="11" id="KW-1185">Reference proteome</keyword>
<dbReference type="AlphaFoldDB" id="A0A3D9BXD9"/>
<dbReference type="InterPro" id="IPR009057">
    <property type="entry name" value="Homeodomain-like_sf"/>
</dbReference>
<dbReference type="PANTHER" id="PTHR30055:SF234">
    <property type="entry name" value="HTH-TYPE TRANSCRIPTIONAL REGULATOR BETI"/>
    <property type="match status" value="1"/>
</dbReference>
<name>A0A3D9BXD9_9RHOB</name>
<keyword evidence="2 7" id="KW-0678">Repressor</keyword>
<comment type="pathway">
    <text evidence="1 7">Amine and polyamine biosynthesis; betaine biosynthesis via choline pathway [regulation].</text>
</comment>
<dbReference type="GO" id="GO:0003700">
    <property type="term" value="F:DNA-binding transcription factor activity"/>
    <property type="evidence" value="ECO:0007669"/>
    <property type="project" value="UniProtKB-UniRule"/>
</dbReference>
<dbReference type="InterPro" id="IPR039538">
    <property type="entry name" value="BetI_C"/>
</dbReference>
<dbReference type="InterPro" id="IPR017757">
    <property type="entry name" value="Tscrpt_rep_BetI"/>
</dbReference>
<dbReference type="Proteomes" id="UP000257131">
    <property type="component" value="Unassembled WGS sequence"/>
</dbReference>
<dbReference type="Pfam" id="PF00440">
    <property type="entry name" value="TetR_N"/>
    <property type="match status" value="1"/>
</dbReference>
<evidence type="ECO:0000313" key="11">
    <source>
        <dbReference type="Proteomes" id="UP000257131"/>
    </source>
</evidence>
<comment type="function">
    <text evidence="6">Repressor involved in the biosynthesis of the osmoprotectant glycine betaine. It represses transcription of the choline transporter BetT and the genes of BetAB involved in the synthesis of glycine betaine.</text>
</comment>
<dbReference type="RefSeq" id="WP_115978570.1">
    <property type="nucleotide sequence ID" value="NZ_QOHR01000003.1"/>
</dbReference>
<dbReference type="SUPFAM" id="SSF46689">
    <property type="entry name" value="Homeodomain-like"/>
    <property type="match status" value="1"/>
</dbReference>
<dbReference type="SUPFAM" id="SSF48498">
    <property type="entry name" value="Tetracyclin repressor-like, C-terminal domain"/>
    <property type="match status" value="1"/>
</dbReference>
<dbReference type="GO" id="GO:0019285">
    <property type="term" value="P:glycine betaine biosynthetic process from choline"/>
    <property type="evidence" value="ECO:0007669"/>
    <property type="project" value="UniProtKB-UniRule"/>
</dbReference>
<dbReference type="PROSITE" id="PS50977">
    <property type="entry name" value="HTH_TETR_2"/>
    <property type="match status" value="1"/>
</dbReference>
<keyword evidence="4 7" id="KW-0238">DNA-binding</keyword>
<protein>
    <recommendedName>
        <fullName evidence="7">HTH-type transcriptional regulator BetI</fullName>
    </recommendedName>
</protein>
<dbReference type="NCBIfam" id="NF001978">
    <property type="entry name" value="PRK00767.1"/>
    <property type="match status" value="1"/>
</dbReference>
<keyword evidence="3 7" id="KW-0805">Transcription regulation</keyword>
<evidence type="ECO:0000256" key="8">
    <source>
        <dbReference type="PROSITE-ProRule" id="PRU00335"/>
    </source>
</evidence>
<evidence type="ECO:0000256" key="5">
    <source>
        <dbReference type="ARBA" id="ARBA00023163"/>
    </source>
</evidence>
<evidence type="ECO:0000256" key="1">
    <source>
        <dbReference type="ARBA" id="ARBA00004719"/>
    </source>
</evidence>
<organism evidence="10 11">
    <name type="scientific">Rhodosalinus sediminis</name>
    <dbReference type="NCBI Taxonomy" id="1940533"/>
    <lineage>
        <taxon>Bacteria</taxon>
        <taxon>Pseudomonadati</taxon>
        <taxon>Pseudomonadota</taxon>
        <taxon>Alphaproteobacteria</taxon>
        <taxon>Rhodobacterales</taxon>
        <taxon>Paracoccaceae</taxon>
        <taxon>Rhodosalinus</taxon>
    </lineage>
</organism>
<sequence length="205" mass="21956">MPRIGMQPVRRKALIAATIDEIGARGSLDVTVARIARRAGVSSALAHHYFGNKEQLFLAAMRQTLSDYRAEVRAGLSAARGPRGRVEAIVRAGFSEDHFRPAVLAAWLNFYVLARTSRQAERLLTVYHRRIVANLSHALRPLAGDAARDIAETLAAVIDGVYLREGLGEGAPDGAAATRRVLGVLDAELAARGGAGAQNKDRTGP</sequence>
<dbReference type="Gene3D" id="1.10.357.10">
    <property type="entry name" value="Tetracycline Repressor, domain 2"/>
    <property type="match status" value="1"/>
</dbReference>
<gene>
    <name evidence="7 10" type="primary">betI</name>
    <name evidence="10" type="ORF">DRV84_03915</name>
</gene>
<keyword evidence="5 7" id="KW-0804">Transcription</keyword>
<dbReference type="NCBIfam" id="TIGR03384">
    <property type="entry name" value="betaine_BetI"/>
    <property type="match status" value="1"/>
</dbReference>
<comment type="caution">
    <text evidence="10">The sequence shown here is derived from an EMBL/GenBank/DDBJ whole genome shotgun (WGS) entry which is preliminary data.</text>
</comment>
<dbReference type="PANTHER" id="PTHR30055">
    <property type="entry name" value="HTH-TYPE TRANSCRIPTIONAL REGULATOR RUTR"/>
    <property type="match status" value="1"/>
</dbReference>
<dbReference type="GO" id="GO:0045892">
    <property type="term" value="P:negative regulation of DNA-templated transcription"/>
    <property type="evidence" value="ECO:0007669"/>
    <property type="project" value="UniProtKB-UniRule"/>
</dbReference>
<dbReference type="HAMAP" id="MF_00768">
    <property type="entry name" value="HTH_type_BetI"/>
    <property type="match status" value="1"/>
</dbReference>
<evidence type="ECO:0000256" key="4">
    <source>
        <dbReference type="ARBA" id="ARBA00023125"/>
    </source>
</evidence>
<proteinExistence type="inferred from homology"/>
<dbReference type="InterPro" id="IPR036271">
    <property type="entry name" value="Tet_transcr_reg_TetR-rel_C_sf"/>
</dbReference>
<feature type="domain" description="HTH tetR-type" evidence="9">
    <location>
        <begin position="8"/>
        <end position="68"/>
    </location>
</feature>
<reference evidence="10 11" key="1">
    <citation type="journal article" date="2017" name="Int. J. Syst. Evol. Microbiol.">
        <title>Rhodosalinus sediminis gen. nov., sp. nov., isolated from marine saltern.</title>
        <authorList>
            <person name="Guo L.Y."/>
            <person name="Ling S.K."/>
            <person name="Li C.M."/>
            <person name="Chen G.J."/>
            <person name="Du Z.J."/>
        </authorList>
    </citation>
    <scope>NUCLEOTIDE SEQUENCE [LARGE SCALE GENOMIC DNA]</scope>
    <source>
        <strain evidence="10 11">WDN1C137</strain>
    </source>
</reference>
<accession>A0A3D9BXD9</accession>
<dbReference type="UniPathway" id="UPA00529"/>